<evidence type="ECO:0000256" key="3">
    <source>
        <dbReference type="ARBA" id="ARBA00022989"/>
    </source>
</evidence>
<evidence type="ECO:0000256" key="4">
    <source>
        <dbReference type="ARBA" id="ARBA00023136"/>
    </source>
</evidence>
<dbReference type="GO" id="GO:0016020">
    <property type="term" value="C:membrane"/>
    <property type="evidence" value="ECO:0007669"/>
    <property type="project" value="UniProtKB-SubCell"/>
</dbReference>
<accession>A0AAW1ILM3</accession>
<gene>
    <name evidence="9" type="ORF">RND81_09G138700</name>
</gene>
<feature type="coiled-coil region" evidence="5">
    <location>
        <begin position="134"/>
        <end position="228"/>
    </location>
</feature>
<sequence>MSKLCFLIGLCSVTVFYKRVFLSFVGFFMMKFASNLTQLKMIYNDFRHGFLNFGCFPGIFDVFVMLLMFLGFMFLQFRGKLKKLGTKNVLFSSCKCCDDQMSYKNNEKETEETSNEDEEINGDEDKMFDEMSLRKMVKLERRKANAARNELEKERMASSSSVNEAMTMILRLQNEKSALKIEVNRLERGVEEKQVHNQEVIQSLQWIIMKLECEMRLLHDQLRLCREKLKGFVKSDEFDQFYSSFENIDDDDDDDWSAM</sequence>
<dbReference type="GO" id="GO:0080115">
    <property type="term" value="F:myosin XI tail binding"/>
    <property type="evidence" value="ECO:0007669"/>
    <property type="project" value="UniProtKB-ARBA"/>
</dbReference>
<keyword evidence="5" id="KW-0175">Coiled coil</keyword>
<comment type="caution">
    <text evidence="9">The sequence shown here is derived from an EMBL/GenBank/DDBJ whole genome shotgun (WGS) entry which is preliminary data.</text>
</comment>
<keyword evidence="10" id="KW-1185">Reference proteome</keyword>
<dbReference type="PANTHER" id="PTHR31422:SF2">
    <property type="entry name" value="PROTEIN FLOURY 1-LIKE"/>
    <property type="match status" value="1"/>
</dbReference>
<evidence type="ECO:0000256" key="6">
    <source>
        <dbReference type="SAM" id="MobiDB-lite"/>
    </source>
</evidence>
<organism evidence="9 10">
    <name type="scientific">Saponaria officinalis</name>
    <name type="common">Common soapwort</name>
    <name type="synonym">Lychnis saponaria</name>
    <dbReference type="NCBI Taxonomy" id="3572"/>
    <lineage>
        <taxon>Eukaryota</taxon>
        <taxon>Viridiplantae</taxon>
        <taxon>Streptophyta</taxon>
        <taxon>Embryophyta</taxon>
        <taxon>Tracheophyta</taxon>
        <taxon>Spermatophyta</taxon>
        <taxon>Magnoliopsida</taxon>
        <taxon>eudicotyledons</taxon>
        <taxon>Gunneridae</taxon>
        <taxon>Pentapetalae</taxon>
        <taxon>Caryophyllales</taxon>
        <taxon>Caryophyllaceae</taxon>
        <taxon>Caryophylleae</taxon>
        <taxon>Saponaria</taxon>
    </lineage>
</organism>
<protein>
    <recommendedName>
        <fullName evidence="8">GTD-binding domain-containing protein</fullName>
    </recommendedName>
</protein>
<keyword evidence="4 7" id="KW-0472">Membrane</keyword>
<proteinExistence type="predicted"/>
<feature type="compositionally biased region" description="Acidic residues" evidence="6">
    <location>
        <begin position="109"/>
        <end position="122"/>
    </location>
</feature>
<evidence type="ECO:0000256" key="5">
    <source>
        <dbReference type="SAM" id="Coils"/>
    </source>
</evidence>
<dbReference type="PANTHER" id="PTHR31422">
    <property type="entry name" value="BNAANNG28530D PROTEIN"/>
    <property type="match status" value="1"/>
</dbReference>
<keyword evidence="2 7" id="KW-0812">Transmembrane</keyword>
<comment type="subcellular location">
    <subcellularLocation>
        <location evidence="1">Membrane</location>
    </subcellularLocation>
</comment>
<evidence type="ECO:0000313" key="10">
    <source>
        <dbReference type="Proteomes" id="UP001443914"/>
    </source>
</evidence>
<dbReference type="InterPro" id="IPR007656">
    <property type="entry name" value="GTD-bd"/>
</dbReference>
<dbReference type="AlphaFoldDB" id="A0AAW1ILM3"/>
<dbReference type="Pfam" id="PF04576">
    <property type="entry name" value="Zein-binding"/>
    <property type="match status" value="1"/>
</dbReference>
<keyword evidence="3 7" id="KW-1133">Transmembrane helix</keyword>
<dbReference type="Proteomes" id="UP001443914">
    <property type="component" value="Unassembled WGS sequence"/>
</dbReference>
<feature type="transmembrane region" description="Helical" evidence="7">
    <location>
        <begin position="50"/>
        <end position="75"/>
    </location>
</feature>
<evidence type="ECO:0000256" key="2">
    <source>
        <dbReference type="ARBA" id="ARBA00022692"/>
    </source>
</evidence>
<evidence type="ECO:0000259" key="8">
    <source>
        <dbReference type="PROSITE" id="PS51775"/>
    </source>
</evidence>
<evidence type="ECO:0000256" key="7">
    <source>
        <dbReference type="SAM" id="Phobius"/>
    </source>
</evidence>
<dbReference type="PROSITE" id="PS51775">
    <property type="entry name" value="GTD_BINDING"/>
    <property type="match status" value="1"/>
</dbReference>
<feature type="domain" description="GTD-binding" evidence="8">
    <location>
        <begin position="128"/>
        <end position="226"/>
    </location>
</feature>
<name>A0AAW1ILM3_SAPOF</name>
<dbReference type="EMBL" id="JBDFQZ010000009">
    <property type="protein sequence ID" value="KAK9690578.1"/>
    <property type="molecule type" value="Genomic_DNA"/>
</dbReference>
<evidence type="ECO:0000313" key="9">
    <source>
        <dbReference type="EMBL" id="KAK9690578.1"/>
    </source>
</evidence>
<evidence type="ECO:0000256" key="1">
    <source>
        <dbReference type="ARBA" id="ARBA00004370"/>
    </source>
</evidence>
<feature type="region of interest" description="Disordered" evidence="6">
    <location>
        <begin position="105"/>
        <end position="124"/>
    </location>
</feature>
<feature type="transmembrane region" description="Helical" evidence="7">
    <location>
        <begin position="7"/>
        <end position="30"/>
    </location>
</feature>
<reference evidence="9" key="1">
    <citation type="submission" date="2024-03" db="EMBL/GenBank/DDBJ databases">
        <title>WGS assembly of Saponaria officinalis var. Norfolk2.</title>
        <authorList>
            <person name="Jenkins J."/>
            <person name="Shu S."/>
            <person name="Grimwood J."/>
            <person name="Barry K."/>
            <person name="Goodstein D."/>
            <person name="Schmutz J."/>
            <person name="Leebens-Mack J."/>
            <person name="Osbourn A."/>
        </authorList>
    </citation>
    <scope>NUCLEOTIDE SEQUENCE [LARGE SCALE GENOMIC DNA]</scope>
    <source>
        <strain evidence="9">JIC</strain>
    </source>
</reference>